<dbReference type="PANTHER" id="PTHR11100">
    <property type="entry name" value="HEREGULIN-NEUREGULIN FAMILY MEMBER"/>
    <property type="match status" value="1"/>
</dbReference>
<evidence type="ECO:0000256" key="7">
    <source>
        <dbReference type="ARBA" id="ARBA00022692"/>
    </source>
</evidence>
<keyword evidence="4" id="KW-1003">Cell membrane</keyword>
<keyword evidence="19" id="KW-0732">Signal</keyword>
<dbReference type="InterPro" id="IPR002154">
    <property type="entry name" value="Neuregulin_C"/>
</dbReference>
<feature type="domain" description="EGF-like" evidence="20">
    <location>
        <begin position="281"/>
        <end position="325"/>
    </location>
</feature>
<dbReference type="InterPro" id="IPR040180">
    <property type="entry name" value="Neuregulin"/>
</dbReference>
<dbReference type="PRINTS" id="PR01089">
    <property type="entry name" value="NEUREGULIN"/>
</dbReference>
<feature type="disulfide bond" evidence="15">
    <location>
        <begin position="315"/>
        <end position="324"/>
    </location>
</feature>
<dbReference type="Pfam" id="PF07679">
    <property type="entry name" value="I-set"/>
    <property type="match status" value="1"/>
</dbReference>
<keyword evidence="6 15" id="KW-0245">EGF-like domain</keyword>
<dbReference type="GO" id="GO:0055013">
    <property type="term" value="P:cardiac muscle cell development"/>
    <property type="evidence" value="ECO:0007669"/>
    <property type="project" value="UniProtKB-ARBA"/>
</dbReference>
<dbReference type="InterPro" id="IPR013783">
    <property type="entry name" value="Ig-like_fold"/>
</dbReference>
<evidence type="ECO:0000256" key="15">
    <source>
        <dbReference type="PROSITE-ProRule" id="PRU00076"/>
    </source>
</evidence>
<feature type="coiled-coil region" evidence="16">
    <location>
        <begin position="47"/>
        <end position="74"/>
    </location>
</feature>
<evidence type="ECO:0000256" key="14">
    <source>
        <dbReference type="ARBA" id="ARBA00034341"/>
    </source>
</evidence>
<keyword evidence="5" id="KW-0964">Secreted</keyword>
<evidence type="ECO:0000256" key="3">
    <source>
        <dbReference type="ARBA" id="ARBA00008216"/>
    </source>
</evidence>
<feature type="compositionally biased region" description="Low complexity" evidence="17">
    <location>
        <begin position="712"/>
        <end position="726"/>
    </location>
</feature>
<evidence type="ECO:0000256" key="18">
    <source>
        <dbReference type="SAM" id="Phobius"/>
    </source>
</evidence>
<evidence type="ECO:0000256" key="19">
    <source>
        <dbReference type="SAM" id="SignalP"/>
    </source>
</evidence>
<evidence type="ECO:0000256" key="16">
    <source>
        <dbReference type="SAM" id="Coils"/>
    </source>
</evidence>
<evidence type="ECO:0000256" key="12">
    <source>
        <dbReference type="ARBA" id="ARBA00023180"/>
    </source>
</evidence>
<feature type="chain" id="PRO_5034428413" description="Pro-neuregulin-1, membrane-bound isoform" evidence="19">
    <location>
        <begin position="20"/>
        <end position="756"/>
    </location>
</feature>
<dbReference type="AlphaFoldDB" id="A0A8B9LDV1"/>
<dbReference type="InterPro" id="IPR057909">
    <property type="entry name" value="NRG2_N"/>
</dbReference>
<keyword evidence="7 18" id="KW-0812">Transmembrane</keyword>
<keyword evidence="8 18" id="KW-1133">Transmembrane helix</keyword>
<dbReference type="InterPro" id="IPR003599">
    <property type="entry name" value="Ig_sub"/>
</dbReference>
<evidence type="ECO:0000256" key="2">
    <source>
        <dbReference type="ARBA" id="ARBA00004613"/>
    </source>
</evidence>
<keyword evidence="12" id="KW-0325">Glycoprotein</keyword>
<evidence type="ECO:0000313" key="23">
    <source>
        <dbReference type="Proteomes" id="UP000694621"/>
    </source>
</evidence>
<dbReference type="SUPFAM" id="SSF48726">
    <property type="entry name" value="Immunoglobulin"/>
    <property type="match status" value="1"/>
</dbReference>
<comment type="caution">
    <text evidence="15">Lacks conserved residue(s) required for the propagation of feature annotation.</text>
</comment>
<dbReference type="FunFam" id="2.60.40.10:FF:000107">
    <property type="entry name" value="Myosin, light chain kinase a"/>
    <property type="match status" value="1"/>
</dbReference>
<feature type="region of interest" description="Disordered" evidence="17">
    <location>
        <begin position="610"/>
        <end position="739"/>
    </location>
</feature>
<dbReference type="GO" id="GO:0005886">
    <property type="term" value="C:plasma membrane"/>
    <property type="evidence" value="ECO:0007669"/>
    <property type="project" value="UniProtKB-SubCell"/>
</dbReference>
<organism evidence="22 23">
    <name type="scientific">Astyanax mexicanus</name>
    <name type="common">Blind cave fish</name>
    <name type="synonym">Astyanax fasciatus mexicanus</name>
    <dbReference type="NCBI Taxonomy" id="7994"/>
    <lineage>
        <taxon>Eukaryota</taxon>
        <taxon>Metazoa</taxon>
        <taxon>Chordata</taxon>
        <taxon>Craniata</taxon>
        <taxon>Vertebrata</taxon>
        <taxon>Euteleostomi</taxon>
        <taxon>Actinopterygii</taxon>
        <taxon>Neopterygii</taxon>
        <taxon>Teleostei</taxon>
        <taxon>Ostariophysi</taxon>
        <taxon>Characiformes</taxon>
        <taxon>Characoidei</taxon>
        <taxon>Acestrorhamphidae</taxon>
        <taxon>Acestrorhamphinae</taxon>
        <taxon>Astyanax</taxon>
    </lineage>
</organism>
<keyword evidence="13" id="KW-0393">Immunoglobulin domain</keyword>
<feature type="signal peptide" evidence="19">
    <location>
        <begin position="1"/>
        <end position="19"/>
    </location>
</feature>
<evidence type="ECO:0000259" key="21">
    <source>
        <dbReference type="PROSITE" id="PS50835"/>
    </source>
</evidence>
<evidence type="ECO:0000259" key="20">
    <source>
        <dbReference type="PROSITE" id="PS50026"/>
    </source>
</evidence>
<dbReference type="PROSITE" id="PS50835">
    <property type="entry name" value="IG_LIKE"/>
    <property type="match status" value="1"/>
</dbReference>
<name>A0A8B9LDV1_ASTMX</name>
<evidence type="ECO:0000256" key="9">
    <source>
        <dbReference type="ARBA" id="ARBA00023030"/>
    </source>
</evidence>
<feature type="domain" description="Ig-like" evidence="21">
    <location>
        <begin position="167"/>
        <end position="264"/>
    </location>
</feature>
<dbReference type="GO" id="GO:0008083">
    <property type="term" value="F:growth factor activity"/>
    <property type="evidence" value="ECO:0007669"/>
    <property type="project" value="UniProtKB-KW"/>
</dbReference>
<dbReference type="Gene3D" id="2.10.25.10">
    <property type="entry name" value="Laminin"/>
    <property type="match status" value="1"/>
</dbReference>
<accession>A0A8B9LDV1</accession>
<dbReference type="GO" id="GO:0003007">
    <property type="term" value="P:heart morphogenesis"/>
    <property type="evidence" value="ECO:0007669"/>
    <property type="project" value="UniProtKB-ARBA"/>
</dbReference>
<keyword evidence="10 18" id="KW-0472">Membrane</keyword>
<dbReference type="Pfam" id="PF25518">
    <property type="entry name" value="NRG2_N"/>
    <property type="match status" value="1"/>
</dbReference>
<evidence type="ECO:0000256" key="10">
    <source>
        <dbReference type="ARBA" id="ARBA00023136"/>
    </source>
</evidence>
<dbReference type="InterPro" id="IPR000742">
    <property type="entry name" value="EGF"/>
</dbReference>
<protein>
    <recommendedName>
        <fullName evidence="14">Pro-neuregulin-1, membrane-bound isoform</fullName>
    </recommendedName>
</protein>
<dbReference type="GO" id="GO:0035556">
    <property type="term" value="P:intracellular signal transduction"/>
    <property type="evidence" value="ECO:0007669"/>
    <property type="project" value="TreeGrafter"/>
</dbReference>
<feature type="region of interest" description="Disordered" evidence="17">
    <location>
        <begin position="541"/>
        <end position="581"/>
    </location>
</feature>
<evidence type="ECO:0000256" key="13">
    <source>
        <dbReference type="ARBA" id="ARBA00023319"/>
    </source>
</evidence>
<dbReference type="SMART" id="SM00409">
    <property type="entry name" value="IG"/>
    <property type="match status" value="1"/>
</dbReference>
<evidence type="ECO:0000256" key="5">
    <source>
        <dbReference type="ARBA" id="ARBA00022525"/>
    </source>
</evidence>
<dbReference type="SUPFAM" id="SSF57196">
    <property type="entry name" value="EGF/Laminin"/>
    <property type="match status" value="1"/>
</dbReference>
<dbReference type="PROSITE" id="PS00022">
    <property type="entry name" value="EGF_1"/>
    <property type="match status" value="1"/>
</dbReference>
<dbReference type="Gene3D" id="2.60.40.10">
    <property type="entry name" value="Immunoglobulins"/>
    <property type="match status" value="1"/>
</dbReference>
<comment type="subcellular location">
    <subcellularLocation>
        <location evidence="1">Cell membrane</location>
        <topology evidence="1">Single-pass type I membrane protein</topology>
    </subcellularLocation>
    <subcellularLocation>
        <location evidence="2">Secreted</location>
    </subcellularLocation>
</comment>
<dbReference type="SMART" id="SM00181">
    <property type="entry name" value="EGF"/>
    <property type="match status" value="1"/>
</dbReference>
<dbReference type="Ensembl" id="ENSAMXT00005054200.1">
    <property type="protein sequence ID" value="ENSAMXP00005050001.1"/>
    <property type="gene ID" value="ENSAMXG00005022693.1"/>
</dbReference>
<evidence type="ECO:0000256" key="8">
    <source>
        <dbReference type="ARBA" id="ARBA00022989"/>
    </source>
</evidence>
<dbReference type="GO" id="GO:0045499">
    <property type="term" value="F:chemorepellent activity"/>
    <property type="evidence" value="ECO:0007669"/>
    <property type="project" value="TreeGrafter"/>
</dbReference>
<evidence type="ECO:0000256" key="17">
    <source>
        <dbReference type="SAM" id="MobiDB-lite"/>
    </source>
</evidence>
<dbReference type="Proteomes" id="UP000694621">
    <property type="component" value="Unplaced"/>
</dbReference>
<dbReference type="GO" id="GO:0005615">
    <property type="term" value="C:extracellular space"/>
    <property type="evidence" value="ECO:0007669"/>
    <property type="project" value="TreeGrafter"/>
</dbReference>
<reference evidence="22" key="1">
    <citation type="submission" date="2025-08" db="UniProtKB">
        <authorList>
            <consortium name="Ensembl"/>
        </authorList>
    </citation>
    <scope>IDENTIFICATION</scope>
</reference>
<keyword evidence="16" id="KW-0175">Coiled coil</keyword>
<feature type="transmembrane region" description="Helical" evidence="18">
    <location>
        <begin position="351"/>
        <end position="373"/>
    </location>
</feature>
<dbReference type="InterPro" id="IPR018250">
    <property type="entry name" value="NRG1"/>
</dbReference>
<proteinExistence type="inferred from homology"/>
<dbReference type="Pfam" id="PF02158">
    <property type="entry name" value="Neuregulin"/>
    <property type="match status" value="1"/>
</dbReference>
<evidence type="ECO:0000313" key="22">
    <source>
        <dbReference type="Ensembl" id="ENSAMXP00005050001.1"/>
    </source>
</evidence>
<dbReference type="InterPro" id="IPR007110">
    <property type="entry name" value="Ig-like_dom"/>
</dbReference>
<dbReference type="InterPro" id="IPR036179">
    <property type="entry name" value="Ig-like_dom_sf"/>
</dbReference>
<dbReference type="PROSITE" id="PS50026">
    <property type="entry name" value="EGF_3"/>
    <property type="match status" value="1"/>
</dbReference>
<dbReference type="GO" id="GO:0007399">
    <property type="term" value="P:nervous system development"/>
    <property type="evidence" value="ECO:0007669"/>
    <property type="project" value="InterPro"/>
</dbReference>
<keyword evidence="9" id="KW-0339">Growth factor</keyword>
<dbReference type="InterPro" id="IPR013098">
    <property type="entry name" value="Ig_I-set"/>
</dbReference>
<evidence type="ECO:0000256" key="11">
    <source>
        <dbReference type="ARBA" id="ARBA00023157"/>
    </source>
</evidence>
<sequence>MALLAPWLAVAVLCGGALAPGSPSCAPRSSVRDLAHRAGVVFEGRLFEELRGDMNELERERESLNRSVEAAAAEEVEVELNETLEAAGQQVRVRVQQVWEVKAAGLRRDAVVSLVWREEDECFRPSAGTRYVFFMEATNHSAVFRALSPPVETRRGVRKDLNKVLGPRFSVAPKLKKLRSVDVPEGQKISLKCELTAGGKQTKLEWYHNGIKIGSNPTRQIKMKKKRRIMSELTLMKATESDVGTYMCKAINDQGQDSYEAKVTVLKAATSTTPSAKTSSHVTPCSEEERTYCVNGGDCFTLEVTPNSIKRLCRCPSDFTGDRCQTYVTPSFYKHHGIEFMEAEELYQKRVLTITGICIALLVVGIMCVVAYCKTKKQRKKLHDRLRQSLRERNTMASMANGPMYPQDPHPPPENLQLVNYSSKNAVPAQHVIEKETETLFSTSQYTSSTQPSTAVTQTSSQCWSNGKTDSVLSDSHSLLVMLSAQNSRNGTPTHRGRLNATGGARELYLKNSRETVDSYKDSPYSERYVSTMTTPTRLSPVKLLSPATPSSPPSEMSAPLSSLATPIPSMVTSPSGEEERPLLFLTPPCLREKAEQESSRAQQLRNSAHYNHGLDSPSPPPSPLHITEEDQYESTPENNGPAAVPPPAADPNSPTPDHGSHRTKPTAQADQPEQKPASGGSSEGNCLESETEDERVGEDTPFLSLQNPAASGTGTLSLDGLDSSSRTNPALRLSPQDDLQTRLANVMVNQNPIAV</sequence>
<comment type="similarity">
    <text evidence="3">Belongs to the neuregulin family.</text>
</comment>
<keyword evidence="11 15" id="KW-1015">Disulfide bond</keyword>
<evidence type="ECO:0000256" key="6">
    <source>
        <dbReference type="ARBA" id="ARBA00022536"/>
    </source>
</evidence>
<feature type="compositionally biased region" description="Low complexity" evidence="17">
    <location>
        <begin position="544"/>
        <end position="565"/>
    </location>
</feature>
<evidence type="ECO:0000256" key="4">
    <source>
        <dbReference type="ARBA" id="ARBA00022475"/>
    </source>
</evidence>
<evidence type="ECO:0000256" key="1">
    <source>
        <dbReference type="ARBA" id="ARBA00004251"/>
    </source>
</evidence>
<dbReference type="PANTHER" id="PTHR11100:SF7">
    <property type="entry name" value="PRO-NEUREGULIN-1, MEMBRANE-BOUND ISOFORM"/>
    <property type="match status" value="1"/>
</dbReference>
<dbReference type="GO" id="GO:0030296">
    <property type="term" value="F:protein tyrosine kinase activator activity"/>
    <property type="evidence" value="ECO:0007669"/>
    <property type="project" value="TreeGrafter"/>
</dbReference>